<dbReference type="AlphaFoldDB" id="A0A6B1YP90"/>
<reference evidence="1" key="1">
    <citation type="submission" date="2020-01" db="EMBL/GenBank/DDBJ databases">
        <title>Bacteria Cultured from War Wounds Associated with the Conflict in Eastern Ukraine.</title>
        <authorList>
            <person name="Snesrud E."/>
            <person name="Galac M.R."/>
            <person name="Mc Gann P."/>
            <person name="Valentine K."/>
            <person name="Viacheslav K."/>
        </authorList>
    </citation>
    <scope>NUCLEOTIDE SEQUENCE</scope>
    <source>
        <strain evidence="1">VNMU148</strain>
    </source>
</reference>
<gene>
    <name evidence="1" type="ORF">GUL26_30605</name>
</gene>
<evidence type="ECO:0000313" key="2">
    <source>
        <dbReference type="Proteomes" id="UP000644192"/>
    </source>
</evidence>
<dbReference type="Proteomes" id="UP000644192">
    <property type="component" value="Unassembled WGS sequence"/>
</dbReference>
<accession>A0A6B1YP90</accession>
<proteinExistence type="predicted"/>
<protein>
    <submittedName>
        <fullName evidence="1">Uncharacterized protein</fullName>
    </submittedName>
</protein>
<name>A0A6B1YP90_PSEAI</name>
<dbReference type="RefSeq" id="WP_121347202.1">
    <property type="nucleotide sequence ID" value="NZ_JAXCPS010000014.1"/>
</dbReference>
<sequence length="124" mass="13477">MTEENMQFLRTATIYAIGDEHTSALKQLEAIPGYTLVEAGYKEGNTRTHDLKTPSGDTIVLVNDPADPGKVVAAQVLLQDQKPGHVPFQDDELVKFANIANETKKVSVSVTASTHDLQSLGKEK</sequence>
<comment type="caution">
    <text evidence="1">The sequence shown here is derived from an EMBL/GenBank/DDBJ whole genome shotgun (WGS) entry which is preliminary data.</text>
</comment>
<organism evidence="1 2">
    <name type="scientific">Pseudomonas aeruginosa</name>
    <dbReference type="NCBI Taxonomy" id="287"/>
    <lineage>
        <taxon>Bacteria</taxon>
        <taxon>Pseudomonadati</taxon>
        <taxon>Pseudomonadota</taxon>
        <taxon>Gammaproteobacteria</taxon>
        <taxon>Pseudomonadales</taxon>
        <taxon>Pseudomonadaceae</taxon>
        <taxon>Pseudomonas</taxon>
    </lineage>
</organism>
<dbReference type="EMBL" id="WXZT01000029">
    <property type="protein sequence ID" value="MZZ16622.1"/>
    <property type="molecule type" value="Genomic_DNA"/>
</dbReference>
<evidence type="ECO:0000313" key="1">
    <source>
        <dbReference type="EMBL" id="MZZ16622.1"/>
    </source>
</evidence>